<dbReference type="GO" id="GO:0004674">
    <property type="term" value="F:protein serine/threonine kinase activity"/>
    <property type="evidence" value="ECO:0007669"/>
    <property type="project" value="TreeGrafter"/>
</dbReference>
<dbReference type="GO" id="GO:0005829">
    <property type="term" value="C:cytosol"/>
    <property type="evidence" value="ECO:0007669"/>
    <property type="project" value="TreeGrafter"/>
</dbReference>
<organism evidence="6 7">
    <name type="scientific">Tannerella forsythia</name>
    <name type="common">Bacteroides forsythus</name>
    <dbReference type="NCBI Taxonomy" id="28112"/>
    <lineage>
        <taxon>Bacteria</taxon>
        <taxon>Pseudomonadati</taxon>
        <taxon>Bacteroidota</taxon>
        <taxon>Bacteroidia</taxon>
        <taxon>Bacteroidales</taxon>
        <taxon>Tannerellaceae</taxon>
        <taxon>Tannerella</taxon>
    </lineage>
</organism>
<dbReference type="RefSeq" id="WP_097531629.1">
    <property type="nucleotide sequence ID" value="NZ_NSLJ01000050.1"/>
</dbReference>
<gene>
    <name evidence="6" type="ORF">CLI86_12930</name>
</gene>
<dbReference type="PANTHER" id="PTHR37419:SF8">
    <property type="entry name" value="TOXIN YJJJ"/>
    <property type="match status" value="1"/>
</dbReference>
<evidence type="ECO:0000313" key="6">
    <source>
        <dbReference type="EMBL" id="PDP42349.1"/>
    </source>
</evidence>
<accession>A0A2A6E5G4</accession>
<evidence type="ECO:0000259" key="5">
    <source>
        <dbReference type="Pfam" id="PF13657"/>
    </source>
</evidence>
<evidence type="ECO:0000256" key="1">
    <source>
        <dbReference type="ARBA" id="ARBA00010164"/>
    </source>
</evidence>
<comment type="similarity">
    <text evidence="1">Belongs to the HipA Ser/Thr kinase family.</text>
</comment>
<dbReference type="EMBL" id="NSLJ01000050">
    <property type="protein sequence ID" value="PDP42349.1"/>
    <property type="molecule type" value="Genomic_DNA"/>
</dbReference>
<dbReference type="Proteomes" id="UP000219259">
    <property type="component" value="Unassembled WGS sequence"/>
</dbReference>
<evidence type="ECO:0000259" key="4">
    <source>
        <dbReference type="Pfam" id="PF07804"/>
    </source>
</evidence>
<evidence type="ECO:0000256" key="2">
    <source>
        <dbReference type="ARBA" id="ARBA00022679"/>
    </source>
</evidence>
<protein>
    <submittedName>
        <fullName evidence="6">Phosphatidylinositol kinase</fullName>
    </submittedName>
</protein>
<proteinExistence type="inferred from homology"/>
<dbReference type="Pfam" id="PF07804">
    <property type="entry name" value="HipA_C"/>
    <property type="match status" value="1"/>
</dbReference>
<evidence type="ECO:0000313" key="7">
    <source>
        <dbReference type="Proteomes" id="UP000219259"/>
    </source>
</evidence>
<dbReference type="InterPro" id="IPR012893">
    <property type="entry name" value="HipA-like_C"/>
</dbReference>
<dbReference type="PANTHER" id="PTHR37419">
    <property type="entry name" value="SERINE/THREONINE-PROTEIN KINASE TOXIN HIPA"/>
    <property type="match status" value="1"/>
</dbReference>
<feature type="domain" description="HipA N-terminal subdomain 1" evidence="5">
    <location>
        <begin position="4"/>
        <end position="118"/>
    </location>
</feature>
<dbReference type="Pfam" id="PF13657">
    <property type="entry name" value="Couple_hipA"/>
    <property type="match status" value="1"/>
</dbReference>
<sequence length="447" mass="50963">MIVNVNFFDKNVGLLMWDTEKGVALFQYNKEFLRSNIDIAPVMMPLNKSGENRVYQFLGNRNGCFCGLPGLIADSLPDKFGTEIINAWFSSKGMPVDYISPLDRLCYIGKRGMGALEFEPNRTIKGLDSSSKIRIDMLTSLSDAVFRDRANFMDLLIQEDRTILDILKIGTSAGGAKPKAIIAYNDITKEVRSGQVKAPDGFTYWLLKFDGTTYSEHGNISNNPRGIGNIEYAYYRMALDSGIQMMESRLLTEGDFCHFMTKRFDRTDSGEKIHVQSLAGIAHLDRDIPHSYEEAFSIMRKMNLPYGQQEEFFRRMVFNVVARNHDDHTKNHSFLMDKEGKWSLAPAYDLCYAYSPGGRWTQVHQMSINGKRDEFTFNDLEKTGQAMGINHPQLIIESVVDVVSQWRTYAKESGVKYDHMKQIENNLILPSQKKNLKEPISLIVDIK</sequence>
<reference evidence="6 7" key="1">
    <citation type="submission" date="2017-09" db="EMBL/GenBank/DDBJ databases">
        <title>Phase variable restriction modification systems are present in the genome sequences of periodontal pathogens Prevotella intermedia, Tannerella forsythia and Porphyromonas gingivalis.</title>
        <authorList>
            <person name="Haigh R.D."/>
            <person name="Crawford L."/>
            <person name="Ralph J."/>
            <person name="Wanford J."/>
            <person name="Vartoukian S.R."/>
            <person name="Hijazib K."/>
            <person name="Wade W."/>
            <person name="Oggioni M.R."/>
        </authorList>
    </citation>
    <scope>NUCLEOTIDE SEQUENCE [LARGE SCALE GENOMIC DNA]</scope>
    <source>
        <strain evidence="6 7">WW11663</strain>
    </source>
</reference>
<dbReference type="InterPro" id="IPR017508">
    <property type="entry name" value="HipA_N1"/>
</dbReference>
<keyword evidence="2" id="KW-0808">Transferase</keyword>
<keyword evidence="3 6" id="KW-0418">Kinase</keyword>
<dbReference type="InterPro" id="IPR052028">
    <property type="entry name" value="HipA_Ser/Thr_kinase"/>
</dbReference>
<evidence type="ECO:0000256" key="3">
    <source>
        <dbReference type="ARBA" id="ARBA00022777"/>
    </source>
</evidence>
<dbReference type="Gene3D" id="1.10.1070.20">
    <property type="match status" value="1"/>
</dbReference>
<comment type="caution">
    <text evidence="6">The sequence shown here is derived from an EMBL/GenBank/DDBJ whole genome shotgun (WGS) entry which is preliminary data.</text>
</comment>
<feature type="domain" description="HipA-like C-terminal" evidence="4">
    <location>
        <begin position="171"/>
        <end position="406"/>
    </location>
</feature>
<name>A0A2A6E5G4_TANFO</name>
<dbReference type="AlphaFoldDB" id="A0A2A6E5G4"/>